<dbReference type="OrthoDB" id="14727at2"/>
<comment type="caution">
    <text evidence="1">The sequence shown here is derived from an EMBL/GenBank/DDBJ whole genome shotgun (WGS) entry which is preliminary data.</text>
</comment>
<evidence type="ECO:0000313" key="1">
    <source>
        <dbReference type="EMBL" id="PIO45092.1"/>
    </source>
</evidence>
<dbReference type="InterPro" id="IPR036249">
    <property type="entry name" value="Thioredoxin-like_sf"/>
</dbReference>
<gene>
    <name evidence="1" type="ORF">B5P45_09560</name>
</gene>
<sequence>MKRREFICTGMAAIAVALTAEKAGAEQHWSMTVYKDPNCGCCNLWSKAMENAGFTVYRVDTDDLPAVKRRFGVPAAVEGCHTAVVGGYFLEGHVPLEVVAKLLYERPDLAGLAVPGMPAGSLGMGSDPNASYDVYAVAKGPEQKTSVYYQVRPKN</sequence>
<keyword evidence="2" id="KW-1185">Reference proteome</keyword>
<dbReference type="InterPro" id="IPR007332">
    <property type="entry name" value="DUF411"/>
</dbReference>
<organism evidence="1 2">
    <name type="scientific">Phyllobacterium zundukense</name>
    <dbReference type="NCBI Taxonomy" id="1867719"/>
    <lineage>
        <taxon>Bacteria</taxon>
        <taxon>Pseudomonadati</taxon>
        <taxon>Pseudomonadota</taxon>
        <taxon>Alphaproteobacteria</taxon>
        <taxon>Hyphomicrobiales</taxon>
        <taxon>Phyllobacteriaceae</taxon>
        <taxon>Phyllobacterium</taxon>
    </lineage>
</organism>
<dbReference type="RefSeq" id="WP_100002214.1">
    <property type="nucleotide sequence ID" value="NZ_CP017941.1"/>
</dbReference>
<dbReference type="EMBL" id="MZMT01000024">
    <property type="protein sequence ID" value="PIO45092.1"/>
    <property type="molecule type" value="Genomic_DNA"/>
</dbReference>
<dbReference type="Pfam" id="PF04214">
    <property type="entry name" value="DUF411"/>
    <property type="match status" value="1"/>
</dbReference>
<reference evidence="1 2" key="1">
    <citation type="journal article" date="2017" name="Int J Environ Stud">
        <title>Does the Miocene-Pliocene relict legume Oxytropis triphylla form nitrogen-fixing nodules with a combination of bacterial strains?</title>
        <authorList>
            <person name="Safronova V."/>
            <person name="Belimov A."/>
            <person name="Sazanova A."/>
            <person name="Kuznetsova I."/>
            <person name="Popova J."/>
            <person name="Andronov E."/>
            <person name="Verkhozina A."/>
            <person name="Tikhonovich I."/>
        </authorList>
    </citation>
    <scope>NUCLEOTIDE SEQUENCE [LARGE SCALE GENOMIC DNA]</scope>
    <source>
        <strain evidence="1 2">Tri-38</strain>
    </source>
</reference>
<protein>
    <submittedName>
        <fullName evidence="1">Metal-binding protein</fullName>
    </submittedName>
</protein>
<accession>A0A2N9W024</accession>
<name>A0A2N9W024_9HYPH</name>
<dbReference type="SUPFAM" id="SSF52833">
    <property type="entry name" value="Thioredoxin-like"/>
    <property type="match status" value="1"/>
</dbReference>
<evidence type="ECO:0000313" key="2">
    <source>
        <dbReference type="Proteomes" id="UP000232163"/>
    </source>
</evidence>
<dbReference type="Proteomes" id="UP000232163">
    <property type="component" value="Unassembled WGS sequence"/>
</dbReference>
<proteinExistence type="predicted"/>
<dbReference type="AlphaFoldDB" id="A0A2N9W024"/>
<dbReference type="KEGG" id="pht:BLM14_22430"/>